<organism evidence="2 3">
    <name type="scientific">Candidatus Neomicrothrix parvicella RN1</name>
    <dbReference type="NCBI Taxonomy" id="1229780"/>
    <lineage>
        <taxon>Bacteria</taxon>
        <taxon>Bacillati</taxon>
        <taxon>Actinomycetota</taxon>
        <taxon>Acidimicrobiia</taxon>
        <taxon>Acidimicrobiales</taxon>
        <taxon>Microthrixaceae</taxon>
        <taxon>Candidatus Neomicrothrix</taxon>
    </lineage>
</organism>
<dbReference type="Gene3D" id="3.10.450.50">
    <property type="match status" value="1"/>
</dbReference>
<proteinExistence type="predicted"/>
<accession>R4YX58</accession>
<evidence type="ECO:0000313" key="3">
    <source>
        <dbReference type="Proteomes" id="UP000018291"/>
    </source>
</evidence>
<dbReference type="RefSeq" id="WP_012224282.1">
    <property type="nucleotide sequence ID" value="NZ_HG422565.1"/>
</dbReference>
<sequence>MGDSGREIEKLIFAYAEYLDSGDLARVADLFAHGRIQAAPGVVHEGATQVRAMYDDAVRLHADGTPRTKHLITNVAVDIGDDGQTAKACSSYTVLQATDGLPLQAIITGRYHDTFHRVDGEWCFDTREMFVDLTGDLTHHLKFNP</sequence>
<dbReference type="OrthoDB" id="7605094at2"/>
<dbReference type="Pfam" id="PF13577">
    <property type="entry name" value="SnoaL_4"/>
    <property type="match status" value="1"/>
</dbReference>
<dbReference type="InterPro" id="IPR032710">
    <property type="entry name" value="NTF2-like_dom_sf"/>
</dbReference>
<dbReference type="InterPro" id="IPR037401">
    <property type="entry name" value="SnoaL-like"/>
</dbReference>
<keyword evidence="3" id="KW-1185">Reference proteome</keyword>
<evidence type="ECO:0000313" key="2">
    <source>
        <dbReference type="EMBL" id="CCM62690.1"/>
    </source>
</evidence>
<dbReference type="AlphaFoldDB" id="R4YX58"/>
<protein>
    <recommendedName>
        <fullName evidence="1">SnoaL-like domain-containing protein</fullName>
    </recommendedName>
</protein>
<dbReference type="CDD" id="cd00531">
    <property type="entry name" value="NTF2_like"/>
    <property type="match status" value="1"/>
</dbReference>
<feature type="domain" description="SnoaL-like" evidence="1">
    <location>
        <begin position="6"/>
        <end position="127"/>
    </location>
</feature>
<name>R4YX58_9ACTN</name>
<reference evidence="2 3" key="1">
    <citation type="journal article" date="2013" name="ISME J.">
        <title>Metabolic model for the filamentous 'Candidatus Microthrix parvicella' based on genomic and metagenomic analyses.</title>
        <authorList>
            <person name="Jon McIlroy S."/>
            <person name="Kristiansen R."/>
            <person name="Albertsen M."/>
            <person name="Michael Karst S."/>
            <person name="Rossetti S."/>
            <person name="Lund Nielsen J."/>
            <person name="Tandoi V."/>
            <person name="James Seviour R."/>
            <person name="Nielsen P.H."/>
        </authorList>
    </citation>
    <scope>NUCLEOTIDE SEQUENCE [LARGE SCALE GENOMIC DNA]</scope>
    <source>
        <strain evidence="2 3">RN1</strain>
    </source>
</reference>
<dbReference type="STRING" id="1229780.BN381_130248"/>
<dbReference type="EMBL" id="CANL01000005">
    <property type="protein sequence ID" value="CCM62690.1"/>
    <property type="molecule type" value="Genomic_DNA"/>
</dbReference>
<dbReference type="eggNOG" id="COG5517">
    <property type="taxonomic scope" value="Bacteria"/>
</dbReference>
<dbReference type="SUPFAM" id="SSF54427">
    <property type="entry name" value="NTF2-like"/>
    <property type="match status" value="1"/>
</dbReference>
<dbReference type="Proteomes" id="UP000018291">
    <property type="component" value="Unassembled WGS sequence"/>
</dbReference>
<comment type="caution">
    <text evidence="2">The sequence shown here is derived from an EMBL/GenBank/DDBJ whole genome shotgun (WGS) entry which is preliminary data.</text>
</comment>
<gene>
    <name evidence="2" type="ORF">BN381_130248</name>
</gene>
<evidence type="ECO:0000259" key="1">
    <source>
        <dbReference type="Pfam" id="PF13577"/>
    </source>
</evidence>
<dbReference type="HOGENOM" id="CLU_106738_8_1_11"/>